<protein>
    <submittedName>
        <fullName evidence="1">Uncharacterized protein</fullName>
    </submittedName>
</protein>
<evidence type="ECO:0000313" key="2">
    <source>
        <dbReference type="Proteomes" id="UP001367508"/>
    </source>
</evidence>
<organism evidence="1 2">
    <name type="scientific">Canavalia gladiata</name>
    <name type="common">Sword bean</name>
    <name type="synonym">Dolichos gladiatus</name>
    <dbReference type="NCBI Taxonomy" id="3824"/>
    <lineage>
        <taxon>Eukaryota</taxon>
        <taxon>Viridiplantae</taxon>
        <taxon>Streptophyta</taxon>
        <taxon>Embryophyta</taxon>
        <taxon>Tracheophyta</taxon>
        <taxon>Spermatophyta</taxon>
        <taxon>Magnoliopsida</taxon>
        <taxon>eudicotyledons</taxon>
        <taxon>Gunneridae</taxon>
        <taxon>Pentapetalae</taxon>
        <taxon>rosids</taxon>
        <taxon>fabids</taxon>
        <taxon>Fabales</taxon>
        <taxon>Fabaceae</taxon>
        <taxon>Papilionoideae</taxon>
        <taxon>50 kb inversion clade</taxon>
        <taxon>NPAAA clade</taxon>
        <taxon>indigoferoid/millettioid clade</taxon>
        <taxon>Phaseoleae</taxon>
        <taxon>Canavalia</taxon>
    </lineage>
</organism>
<proteinExistence type="predicted"/>
<evidence type="ECO:0000313" key="1">
    <source>
        <dbReference type="EMBL" id="KAK7359781.1"/>
    </source>
</evidence>
<dbReference type="Proteomes" id="UP001367508">
    <property type="component" value="Unassembled WGS sequence"/>
</dbReference>
<keyword evidence="2" id="KW-1185">Reference proteome</keyword>
<gene>
    <name evidence="1" type="ORF">VNO77_01746</name>
</gene>
<reference evidence="1 2" key="1">
    <citation type="submission" date="2024-01" db="EMBL/GenBank/DDBJ databases">
        <title>The genomes of 5 underutilized Papilionoideae crops provide insights into root nodulation and disease resistanc.</title>
        <authorList>
            <person name="Jiang F."/>
        </authorList>
    </citation>
    <scope>NUCLEOTIDE SEQUENCE [LARGE SCALE GENOMIC DNA]</scope>
    <source>
        <strain evidence="1">LVBAO_FW01</strain>
        <tissue evidence="1">Leaves</tissue>
    </source>
</reference>
<sequence length="122" mass="13985">MRSPYSGPKSYQKHLHLIATFCPYPHPLSGTSSSSLKPVDHNDLLVWKLKKKKKKNSDPCSAWRGPLLVVKWNKTSKKRTENETLISTLSVSSHSHRDRDRGSFVWRTKALFSIIHPFVFGL</sequence>
<comment type="caution">
    <text evidence="1">The sequence shown here is derived from an EMBL/GenBank/DDBJ whole genome shotgun (WGS) entry which is preliminary data.</text>
</comment>
<accession>A0AAN9R5H8</accession>
<name>A0AAN9R5H8_CANGL</name>
<dbReference type="EMBL" id="JAYMYQ010000001">
    <property type="protein sequence ID" value="KAK7359781.1"/>
    <property type="molecule type" value="Genomic_DNA"/>
</dbReference>
<dbReference type="AlphaFoldDB" id="A0AAN9R5H8"/>